<keyword evidence="3" id="KW-0732">Signal</keyword>
<keyword evidence="9" id="KW-1185">Reference proteome</keyword>
<evidence type="ECO:0000256" key="1">
    <source>
        <dbReference type="ARBA" id="ARBA00004127"/>
    </source>
</evidence>
<comment type="similarity">
    <text evidence="6">Belongs to the DESIGUAL family.</text>
</comment>
<comment type="subcellular location">
    <subcellularLocation>
        <location evidence="1">Endomembrane system</location>
        <topology evidence="1">Multi-pass membrane protein</topology>
    </subcellularLocation>
</comment>
<name>A0A835FRL8_9POAL</name>
<keyword evidence="4 7" id="KW-1133">Transmembrane helix</keyword>
<evidence type="ECO:0000256" key="5">
    <source>
        <dbReference type="ARBA" id="ARBA00023136"/>
    </source>
</evidence>
<dbReference type="InterPro" id="IPR052222">
    <property type="entry name" value="DESIGUAL"/>
</dbReference>
<evidence type="ECO:0008006" key="10">
    <source>
        <dbReference type="Google" id="ProtNLM"/>
    </source>
</evidence>
<keyword evidence="2 7" id="KW-0812">Transmembrane</keyword>
<dbReference type="Gramene" id="Dexi7B01G0023780.1">
    <property type="protein sequence ID" value="Dexi7B01G0023780.1:cds"/>
    <property type="gene ID" value="Dexi7B01G0023780"/>
</dbReference>
<dbReference type="EMBL" id="JACEFO010000450">
    <property type="protein sequence ID" value="KAF8769283.1"/>
    <property type="molecule type" value="Genomic_DNA"/>
</dbReference>
<sequence>MASIIIIAVVFVLDILAFVLAIGAERRRSYATYVNVDLSGRPYCVYSSDASTAYGVSALLLLLAGQVVIMVATRCFCCGRALSPGRWRAWSGICFVVCWITFVIAELCLLAGSVRNAYHTKYLPRSNDTPPACAMLRKGVFASGAAFTFLTTLFTELHYIFYARSRAAADIAPPIVGGIGMTRMP</sequence>
<proteinExistence type="inferred from homology"/>
<dbReference type="Pfam" id="PF06749">
    <property type="entry name" value="DUF1218"/>
    <property type="match status" value="1"/>
</dbReference>
<evidence type="ECO:0000256" key="7">
    <source>
        <dbReference type="SAM" id="Phobius"/>
    </source>
</evidence>
<evidence type="ECO:0000256" key="4">
    <source>
        <dbReference type="ARBA" id="ARBA00022989"/>
    </source>
</evidence>
<organism evidence="8 9">
    <name type="scientific">Digitaria exilis</name>
    <dbReference type="NCBI Taxonomy" id="1010633"/>
    <lineage>
        <taxon>Eukaryota</taxon>
        <taxon>Viridiplantae</taxon>
        <taxon>Streptophyta</taxon>
        <taxon>Embryophyta</taxon>
        <taxon>Tracheophyta</taxon>
        <taxon>Spermatophyta</taxon>
        <taxon>Magnoliopsida</taxon>
        <taxon>Liliopsida</taxon>
        <taxon>Poales</taxon>
        <taxon>Poaceae</taxon>
        <taxon>PACMAD clade</taxon>
        <taxon>Panicoideae</taxon>
        <taxon>Panicodae</taxon>
        <taxon>Paniceae</taxon>
        <taxon>Anthephorinae</taxon>
        <taxon>Digitaria</taxon>
    </lineage>
</organism>
<evidence type="ECO:0000313" key="8">
    <source>
        <dbReference type="EMBL" id="KAF8769283.1"/>
    </source>
</evidence>
<gene>
    <name evidence="8" type="ORF">HU200_006797</name>
</gene>
<comment type="caution">
    <text evidence="8">The sequence shown here is derived from an EMBL/GenBank/DDBJ whole genome shotgun (WGS) entry which is preliminary data.</text>
</comment>
<protein>
    <recommendedName>
        <fullName evidence="10">Fiber protein Fb34</fullName>
    </recommendedName>
</protein>
<dbReference type="Proteomes" id="UP000636709">
    <property type="component" value="Unassembled WGS sequence"/>
</dbReference>
<evidence type="ECO:0000313" key="9">
    <source>
        <dbReference type="Proteomes" id="UP000636709"/>
    </source>
</evidence>
<dbReference type="AlphaFoldDB" id="A0A835FRL8"/>
<feature type="transmembrane region" description="Helical" evidence="7">
    <location>
        <begin position="140"/>
        <end position="161"/>
    </location>
</feature>
<evidence type="ECO:0000256" key="2">
    <source>
        <dbReference type="ARBA" id="ARBA00022692"/>
    </source>
</evidence>
<dbReference type="GO" id="GO:0012505">
    <property type="term" value="C:endomembrane system"/>
    <property type="evidence" value="ECO:0007669"/>
    <property type="project" value="UniProtKB-SubCell"/>
</dbReference>
<feature type="transmembrane region" description="Helical" evidence="7">
    <location>
        <begin position="53"/>
        <end position="77"/>
    </location>
</feature>
<evidence type="ECO:0000256" key="6">
    <source>
        <dbReference type="ARBA" id="ARBA00029467"/>
    </source>
</evidence>
<feature type="transmembrane region" description="Helical" evidence="7">
    <location>
        <begin position="89"/>
        <end position="114"/>
    </location>
</feature>
<reference evidence="8" key="1">
    <citation type="submission" date="2020-07" db="EMBL/GenBank/DDBJ databases">
        <title>Genome sequence and genetic diversity analysis of an under-domesticated orphan crop, white fonio (Digitaria exilis).</title>
        <authorList>
            <person name="Bennetzen J.L."/>
            <person name="Chen S."/>
            <person name="Ma X."/>
            <person name="Wang X."/>
            <person name="Yssel A.E.J."/>
            <person name="Chaluvadi S.R."/>
            <person name="Johnson M."/>
            <person name="Gangashetty P."/>
            <person name="Hamidou F."/>
            <person name="Sanogo M.D."/>
            <person name="Zwaenepoel A."/>
            <person name="Wallace J."/>
            <person name="Van De Peer Y."/>
            <person name="Van Deynze A."/>
        </authorList>
    </citation>
    <scope>NUCLEOTIDE SEQUENCE</scope>
    <source>
        <tissue evidence="8">Leaves</tissue>
    </source>
</reference>
<dbReference type="PANTHER" id="PTHR31769">
    <property type="entry name" value="OS07G0462200 PROTEIN-RELATED"/>
    <property type="match status" value="1"/>
</dbReference>
<dbReference type="OrthoDB" id="2015495at2759"/>
<evidence type="ECO:0000256" key="3">
    <source>
        <dbReference type="ARBA" id="ARBA00022729"/>
    </source>
</evidence>
<keyword evidence="5 7" id="KW-0472">Membrane</keyword>
<dbReference type="InterPro" id="IPR009606">
    <property type="entry name" value="DEAL/Modifying_wall_lignin1/2"/>
</dbReference>
<accession>A0A835FRL8</accession>